<feature type="binding site" description="axial binding residue" evidence="7">
    <location>
        <position position="234"/>
    </location>
    <ligand>
        <name>chlorophyll a</name>
        <dbReference type="ChEBI" id="CHEBI:58416"/>
        <label>5</label>
    </ligand>
    <ligandPart>
        <name>Mg</name>
        <dbReference type="ChEBI" id="CHEBI:25107"/>
    </ligandPart>
</feature>
<name>A0A7S2CMP0_9STRA</name>
<feature type="binding site" evidence="7">
    <location>
        <position position="216"/>
    </location>
    <ligand>
        <name>chlorophyll a</name>
        <dbReference type="ChEBI" id="CHEBI:58416"/>
        <label>5</label>
    </ligand>
</feature>
<reference evidence="9" key="1">
    <citation type="submission" date="2021-01" db="EMBL/GenBank/DDBJ databases">
        <authorList>
            <person name="Corre E."/>
            <person name="Pelletier E."/>
            <person name="Niang G."/>
            <person name="Scheremetjew M."/>
            <person name="Finn R."/>
            <person name="Kale V."/>
            <person name="Holt S."/>
            <person name="Cochrane G."/>
            <person name="Meng A."/>
            <person name="Brown T."/>
            <person name="Cohen L."/>
        </authorList>
    </citation>
    <scope>NUCLEOTIDE SEQUENCE</scope>
    <source>
        <strain evidence="9">CCMP1381</strain>
    </source>
</reference>
<proteinExistence type="inferred from homology"/>
<evidence type="ECO:0000256" key="1">
    <source>
        <dbReference type="ARBA" id="ARBA00004022"/>
    </source>
</evidence>
<dbReference type="GO" id="GO:0016168">
    <property type="term" value="F:chlorophyll binding"/>
    <property type="evidence" value="ECO:0007669"/>
    <property type="project" value="UniProtKB-KW"/>
</dbReference>
<evidence type="ECO:0000256" key="4">
    <source>
        <dbReference type="ARBA" id="ARBA00022528"/>
    </source>
</evidence>
<comment type="function">
    <text evidence="1">The light-harvesting complex (LHC) functions as a light receptor, it captures and delivers excitation energy to photosystems with which it is closely associated. Energy is transferred from the carotenoid and chlorophyll C (or B) to chlorophyll A and the photosynthetic reaction centers where it is used to synthesize ATP and reducing power.</text>
</comment>
<keyword evidence="7" id="KW-0148">Chlorophyll</keyword>
<keyword evidence="5" id="KW-0602">Photosynthesis</keyword>
<dbReference type="GO" id="GO:0009765">
    <property type="term" value="P:photosynthesis, light harvesting"/>
    <property type="evidence" value="ECO:0007669"/>
    <property type="project" value="InterPro"/>
</dbReference>
<accession>A0A7S2CMP0</accession>
<evidence type="ECO:0000313" key="9">
    <source>
        <dbReference type="EMBL" id="CAD9428139.1"/>
    </source>
</evidence>
<dbReference type="Gene3D" id="1.10.3460.10">
    <property type="entry name" value="Chlorophyll a/b binding protein domain"/>
    <property type="match status" value="1"/>
</dbReference>
<dbReference type="EMBL" id="HBGS01030096">
    <property type="protein sequence ID" value="CAD9428139.1"/>
    <property type="molecule type" value="Transcribed_RNA"/>
</dbReference>
<evidence type="ECO:0008006" key="10">
    <source>
        <dbReference type="Google" id="ProtNLM"/>
    </source>
</evidence>
<keyword evidence="7" id="KW-0157">Chromophore</keyword>
<evidence type="ECO:0000256" key="6">
    <source>
        <dbReference type="ARBA" id="ARBA00022640"/>
    </source>
</evidence>
<dbReference type="PANTHER" id="PTHR21649">
    <property type="entry name" value="CHLOROPHYLL A/B BINDING PROTEIN"/>
    <property type="match status" value="1"/>
</dbReference>
<feature type="chain" id="PRO_5030539259" description="Plastid light harvesting protein" evidence="8">
    <location>
        <begin position="22"/>
        <end position="245"/>
    </location>
</feature>
<keyword evidence="8" id="KW-0732">Signal</keyword>
<evidence type="ECO:0000256" key="8">
    <source>
        <dbReference type="SAM" id="SignalP"/>
    </source>
</evidence>
<dbReference type="Pfam" id="PF00504">
    <property type="entry name" value="Chloroa_b-bind"/>
    <property type="match status" value="1"/>
</dbReference>
<gene>
    <name evidence="9" type="ORF">DSPE1174_LOCUS15349</name>
</gene>
<organism evidence="9">
    <name type="scientific">Octactis speculum</name>
    <dbReference type="NCBI Taxonomy" id="3111310"/>
    <lineage>
        <taxon>Eukaryota</taxon>
        <taxon>Sar</taxon>
        <taxon>Stramenopiles</taxon>
        <taxon>Ochrophyta</taxon>
        <taxon>Dictyochophyceae</taxon>
        <taxon>Dictyochales</taxon>
        <taxon>Dictyochaceae</taxon>
        <taxon>Octactis</taxon>
    </lineage>
</organism>
<protein>
    <recommendedName>
        <fullName evidence="10">Plastid light harvesting protein</fullName>
    </recommendedName>
</protein>
<feature type="binding site" evidence="7">
    <location>
        <position position="119"/>
    </location>
    <ligand>
        <name>chlorophyll a</name>
        <dbReference type="ChEBI" id="CHEBI:58416"/>
        <label>1</label>
    </ligand>
</feature>
<feature type="binding site" description="axial binding residue" evidence="7">
    <location>
        <position position="217"/>
    </location>
    <ligand>
        <name>chlorophyll a</name>
        <dbReference type="ChEBI" id="CHEBI:58416"/>
        <label>3</label>
    </ligand>
    <ligandPart>
        <name>Mg</name>
        <dbReference type="ChEBI" id="CHEBI:25107"/>
    </ligandPart>
</feature>
<feature type="binding site" description="axial binding residue" evidence="7">
    <location>
        <position position="124"/>
    </location>
    <ligand>
        <name>chlorophyll b</name>
        <dbReference type="ChEBI" id="CHEBI:61721"/>
        <label>1</label>
    </ligand>
    <ligandPart>
        <name>Mg</name>
        <dbReference type="ChEBI" id="CHEBI:25107"/>
    </ligandPart>
</feature>
<comment type="similarity">
    <text evidence="3">Belongs to the fucoxanthin chlorophyll protein family.</text>
</comment>
<evidence type="ECO:0000256" key="2">
    <source>
        <dbReference type="ARBA" id="ARBA00004229"/>
    </source>
</evidence>
<feature type="binding site" evidence="7">
    <location>
        <position position="122"/>
    </location>
    <ligand>
        <name>chlorophyll a</name>
        <dbReference type="ChEBI" id="CHEBI:58416"/>
        <label>1</label>
    </ligand>
</feature>
<dbReference type="GO" id="GO:0009507">
    <property type="term" value="C:chloroplast"/>
    <property type="evidence" value="ECO:0007669"/>
    <property type="project" value="UniProtKB-SubCell"/>
</dbReference>
<feature type="binding site" description="axial binding residue" evidence="7">
    <location>
        <position position="184"/>
    </location>
    <ligand>
        <name>chlorophyll b</name>
        <dbReference type="ChEBI" id="CHEBI:61721"/>
        <label>1</label>
    </ligand>
    <ligandPart>
        <name>Mg</name>
        <dbReference type="ChEBI" id="CHEBI:25107"/>
    </ligandPart>
</feature>
<dbReference type="GO" id="GO:0016020">
    <property type="term" value="C:membrane"/>
    <property type="evidence" value="ECO:0007669"/>
    <property type="project" value="InterPro"/>
</dbReference>
<feature type="binding site" evidence="7">
    <location>
        <position position="222"/>
    </location>
    <ligand>
        <name>chlorophyll a</name>
        <dbReference type="ChEBI" id="CHEBI:58416"/>
        <label>1</label>
    </ligand>
</feature>
<dbReference type="InterPro" id="IPR001344">
    <property type="entry name" value="Chloro_AB-bd_pln"/>
</dbReference>
<dbReference type="AlphaFoldDB" id="A0A7S2CMP0"/>
<feature type="signal peptide" evidence="8">
    <location>
        <begin position="1"/>
        <end position="21"/>
    </location>
</feature>
<comment type="subcellular location">
    <subcellularLocation>
        <location evidence="2">Plastid</location>
        <location evidence="2">Chloroplast</location>
    </subcellularLocation>
</comment>
<feature type="binding site" evidence="7">
    <location>
        <position position="106"/>
    </location>
    <ligand>
        <name>chlorophyll a</name>
        <dbReference type="ChEBI" id="CHEBI:58416"/>
        <label>1</label>
    </ligand>
</feature>
<dbReference type="SUPFAM" id="SSF103511">
    <property type="entry name" value="Chlorophyll a-b binding protein"/>
    <property type="match status" value="1"/>
</dbReference>
<keyword evidence="6" id="KW-0934">Plastid</keyword>
<dbReference type="InterPro" id="IPR022796">
    <property type="entry name" value="Chloroa_b-bind"/>
</dbReference>
<evidence type="ECO:0000256" key="3">
    <source>
        <dbReference type="ARBA" id="ARBA00005933"/>
    </source>
</evidence>
<evidence type="ECO:0000256" key="5">
    <source>
        <dbReference type="ARBA" id="ARBA00022531"/>
    </source>
</evidence>
<keyword evidence="4" id="KW-0150">Chloroplast</keyword>
<sequence length="245" mass="26400">MVMQSSTLIIMGLAMLAPSSAFVVPRQSRAATTQLFADKALTEKQLAAYGEPAVRSLTESGPAAVVTEVVKPLLKKAKSLSMPFLPKPEGLEGYPGNVEFDPMGISSWGIPVDYLREAELKHGRVCMLAITGFIATDIGFRLPGEQYDVPSYLAHDVAVKSGAMTFMFIAISLIETVSFLAIQEMLAGSGRKPGDFNLDPLQLASSPEKLETMLLKEITHARLAMLAFGGLVTQAVLTEKGFPYM</sequence>
<evidence type="ECO:0000256" key="7">
    <source>
        <dbReference type="PIRSR" id="PIRSR601344-1"/>
    </source>
</evidence>
<feature type="binding site" description="axial binding residue" evidence="7">
    <location>
        <position position="186"/>
    </location>
    <ligand>
        <name>chlorophyll b</name>
        <dbReference type="ChEBI" id="CHEBI:61721"/>
        <label>1</label>
    </ligand>
    <ligandPart>
        <name>Mg</name>
        <dbReference type="ChEBI" id="CHEBI:25107"/>
    </ligandPart>
</feature>